<organism evidence="7 8">
    <name type="scientific">Callosobruchus maculatus</name>
    <name type="common">Southern cowpea weevil</name>
    <name type="synonym">Pulse bruchid</name>
    <dbReference type="NCBI Taxonomy" id="64391"/>
    <lineage>
        <taxon>Eukaryota</taxon>
        <taxon>Metazoa</taxon>
        <taxon>Ecdysozoa</taxon>
        <taxon>Arthropoda</taxon>
        <taxon>Hexapoda</taxon>
        <taxon>Insecta</taxon>
        <taxon>Pterygota</taxon>
        <taxon>Neoptera</taxon>
        <taxon>Endopterygota</taxon>
        <taxon>Coleoptera</taxon>
        <taxon>Polyphaga</taxon>
        <taxon>Cucujiformia</taxon>
        <taxon>Chrysomeloidea</taxon>
        <taxon>Chrysomelidae</taxon>
        <taxon>Bruchinae</taxon>
        <taxon>Bruchini</taxon>
        <taxon>Callosobruchus</taxon>
    </lineage>
</organism>
<sequence>MAALLRQLESLERLDEGLPAGWSVQRAPNGRLFFIDHNERTTSWVDPRTGRPSAMPNQGGAGAGPGAAQGVGGAGQQGAGPNNARRPQDDDVLGPLPEGWEERVHSDGRIFFIDHMGGSKIIKSPNRRSSDTIF</sequence>
<comment type="subcellular location">
    <subcellularLocation>
        <location evidence="2">Cytoplasm</location>
    </subcellularLocation>
    <subcellularLocation>
        <location evidence="1">Nucleus</location>
    </subcellularLocation>
</comment>
<evidence type="ECO:0000256" key="5">
    <source>
        <dbReference type="SAM" id="MobiDB-lite"/>
    </source>
</evidence>
<dbReference type="PANTHER" id="PTHR17616">
    <property type="entry name" value="YES-ASSOCIATED PROTEIN YAP1 FAMILY MEMBER"/>
    <property type="match status" value="1"/>
</dbReference>
<evidence type="ECO:0000256" key="4">
    <source>
        <dbReference type="ARBA" id="ARBA00023242"/>
    </source>
</evidence>
<dbReference type="SMART" id="SM00456">
    <property type="entry name" value="WW"/>
    <property type="match status" value="2"/>
</dbReference>
<dbReference type="PROSITE" id="PS50020">
    <property type="entry name" value="WW_DOMAIN_2"/>
    <property type="match status" value="2"/>
</dbReference>
<dbReference type="InterPro" id="IPR051583">
    <property type="entry name" value="YAP1"/>
</dbReference>
<evidence type="ECO:0000256" key="3">
    <source>
        <dbReference type="ARBA" id="ARBA00022490"/>
    </source>
</evidence>
<protein>
    <recommendedName>
        <fullName evidence="6">WW domain-containing protein</fullName>
    </recommendedName>
</protein>
<dbReference type="GO" id="GO:0035329">
    <property type="term" value="P:hippo signaling"/>
    <property type="evidence" value="ECO:0007669"/>
    <property type="project" value="TreeGrafter"/>
</dbReference>
<reference evidence="7 8" key="1">
    <citation type="submission" date="2019-01" db="EMBL/GenBank/DDBJ databases">
        <authorList>
            <person name="Sayadi A."/>
        </authorList>
    </citation>
    <scope>NUCLEOTIDE SEQUENCE [LARGE SCALE GENOMIC DNA]</scope>
</reference>
<accession>A0A653BET6</accession>
<evidence type="ECO:0000313" key="7">
    <source>
        <dbReference type="EMBL" id="VEN34102.1"/>
    </source>
</evidence>
<dbReference type="CDD" id="cd00201">
    <property type="entry name" value="WW"/>
    <property type="match status" value="2"/>
</dbReference>
<dbReference type="GO" id="GO:0045944">
    <property type="term" value="P:positive regulation of transcription by RNA polymerase II"/>
    <property type="evidence" value="ECO:0007669"/>
    <property type="project" value="TreeGrafter"/>
</dbReference>
<name>A0A653BET6_CALMS</name>
<keyword evidence="8" id="KW-1185">Reference proteome</keyword>
<feature type="region of interest" description="Disordered" evidence="5">
    <location>
        <begin position="39"/>
        <end position="100"/>
    </location>
</feature>
<dbReference type="GO" id="GO:0003713">
    <property type="term" value="F:transcription coactivator activity"/>
    <property type="evidence" value="ECO:0007669"/>
    <property type="project" value="TreeGrafter"/>
</dbReference>
<dbReference type="FunFam" id="2.20.70.10:FF:000037">
    <property type="entry name" value="E3 ubiquitin-protein ligase nedd-4"/>
    <property type="match status" value="1"/>
</dbReference>
<feature type="domain" description="WW" evidence="6">
    <location>
        <begin position="16"/>
        <end position="49"/>
    </location>
</feature>
<evidence type="ECO:0000259" key="6">
    <source>
        <dbReference type="PROSITE" id="PS50020"/>
    </source>
</evidence>
<dbReference type="GO" id="GO:0005737">
    <property type="term" value="C:cytoplasm"/>
    <property type="evidence" value="ECO:0007669"/>
    <property type="project" value="UniProtKB-SubCell"/>
</dbReference>
<feature type="compositionally biased region" description="Gly residues" evidence="5">
    <location>
        <begin position="59"/>
        <end position="78"/>
    </location>
</feature>
<dbReference type="EMBL" id="CAACVG010000442">
    <property type="protein sequence ID" value="VEN34102.1"/>
    <property type="molecule type" value="Genomic_DNA"/>
</dbReference>
<feature type="domain" description="WW" evidence="6">
    <location>
        <begin position="94"/>
        <end position="127"/>
    </location>
</feature>
<dbReference type="GO" id="GO:0005634">
    <property type="term" value="C:nucleus"/>
    <property type="evidence" value="ECO:0007669"/>
    <property type="project" value="UniProtKB-SubCell"/>
</dbReference>
<gene>
    <name evidence="7" type="ORF">CALMAC_LOCUS411</name>
</gene>
<dbReference type="InterPro" id="IPR036020">
    <property type="entry name" value="WW_dom_sf"/>
</dbReference>
<dbReference type="Proteomes" id="UP000410492">
    <property type="component" value="Unassembled WGS sequence"/>
</dbReference>
<evidence type="ECO:0000256" key="1">
    <source>
        <dbReference type="ARBA" id="ARBA00004123"/>
    </source>
</evidence>
<dbReference type="AlphaFoldDB" id="A0A653BET6"/>
<keyword evidence="4" id="KW-0539">Nucleus</keyword>
<dbReference type="Pfam" id="PF00397">
    <property type="entry name" value="WW"/>
    <property type="match status" value="1"/>
</dbReference>
<keyword evidence="3" id="KW-0963">Cytoplasm</keyword>
<dbReference type="PROSITE" id="PS01159">
    <property type="entry name" value="WW_DOMAIN_1"/>
    <property type="match status" value="1"/>
</dbReference>
<evidence type="ECO:0000313" key="8">
    <source>
        <dbReference type="Proteomes" id="UP000410492"/>
    </source>
</evidence>
<dbReference type="Gene3D" id="2.20.70.10">
    <property type="match status" value="2"/>
</dbReference>
<dbReference type="PANTHER" id="PTHR17616:SF8">
    <property type="entry name" value="TRANSCRIPTIONAL COACTIVATOR YORKIE"/>
    <property type="match status" value="1"/>
</dbReference>
<dbReference type="InterPro" id="IPR001202">
    <property type="entry name" value="WW_dom"/>
</dbReference>
<dbReference type="OrthoDB" id="423283at2759"/>
<dbReference type="SUPFAM" id="SSF51045">
    <property type="entry name" value="WW domain"/>
    <property type="match status" value="2"/>
</dbReference>
<evidence type="ECO:0000256" key="2">
    <source>
        <dbReference type="ARBA" id="ARBA00004496"/>
    </source>
</evidence>
<proteinExistence type="predicted"/>